<dbReference type="Proteomes" id="UP000529946">
    <property type="component" value="Unassembled WGS sequence"/>
</dbReference>
<name>A0A7W6JCQ7_9CAUL</name>
<keyword evidence="2" id="KW-0456">Lyase</keyword>
<dbReference type="InterPro" id="IPR003754">
    <property type="entry name" value="4pyrrol_synth_uPrphyn_synth"/>
</dbReference>
<dbReference type="SUPFAM" id="SSF69618">
    <property type="entry name" value="HemD-like"/>
    <property type="match status" value="1"/>
</dbReference>
<dbReference type="EMBL" id="JACIDM010000001">
    <property type="protein sequence ID" value="MBB4081751.1"/>
    <property type="molecule type" value="Genomic_DNA"/>
</dbReference>
<keyword evidence="3" id="KW-1185">Reference proteome</keyword>
<dbReference type="RefSeq" id="WP_183202758.1">
    <property type="nucleotide sequence ID" value="NZ_BAAAER010000010.1"/>
</dbReference>
<evidence type="ECO:0000313" key="2">
    <source>
        <dbReference type="EMBL" id="MBB4081751.1"/>
    </source>
</evidence>
<evidence type="ECO:0000259" key="1">
    <source>
        <dbReference type="Pfam" id="PF02602"/>
    </source>
</evidence>
<dbReference type="CDD" id="cd06578">
    <property type="entry name" value="HemD"/>
    <property type="match status" value="1"/>
</dbReference>
<sequence>MTGAGRVWVTRTEPGASRTAARLTALGFTPLIAPVLEVRPIAQDAPDLSPYAALAFTSPNGVAAFTALTPDRSQPVFAVGDATAERARQAGYDSVISASGDLSDLAWRLAASASGRVLVPGAKQPAGDLDELLDGAVETVRLPVYEAVATKARPPEGFDAVLLHSPRAAHAVARTLGREGGRDRLAVAISPAAATPLATAGFVQIRIAGEPTDAAVLEALGNPAARV</sequence>
<dbReference type="Pfam" id="PF02602">
    <property type="entry name" value="HEM4"/>
    <property type="match status" value="1"/>
</dbReference>
<gene>
    <name evidence="2" type="ORF">GGR12_000590</name>
</gene>
<organism evidence="2 3">
    <name type="scientific">Brevundimonas lenta</name>
    <dbReference type="NCBI Taxonomy" id="424796"/>
    <lineage>
        <taxon>Bacteria</taxon>
        <taxon>Pseudomonadati</taxon>
        <taxon>Pseudomonadota</taxon>
        <taxon>Alphaproteobacteria</taxon>
        <taxon>Caulobacterales</taxon>
        <taxon>Caulobacteraceae</taxon>
        <taxon>Brevundimonas</taxon>
    </lineage>
</organism>
<protein>
    <submittedName>
        <fullName evidence="2">Uroporphyrinogen-III synthase</fullName>
        <ecNumber evidence="2">4.2.1.75</ecNumber>
    </submittedName>
</protein>
<dbReference type="InterPro" id="IPR036108">
    <property type="entry name" value="4pyrrol_syn_uPrphyn_synt_sf"/>
</dbReference>
<dbReference type="EC" id="4.2.1.75" evidence="2"/>
<dbReference type="Gene3D" id="3.40.50.10090">
    <property type="match status" value="2"/>
</dbReference>
<evidence type="ECO:0000313" key="3">
    <source>
        <dbReference type="Proteomes" id="UP000529946"/>
    </source>
</evidence>
<dbReference type="GO" id="GO:0004852">
    <property type="term" value="F:uroporphyrinogen-III synthase activity"/>
    <property type="evidence" value="ECO:0007669"/>
    <property type="project" value="UniProtKB-EC"/>
</dbReference>
<comment type="caution">
    <text evidence="2">The sequence shown here is derived from an EMBL/GenBank/DDBJ whole genome shotgun (WGS) entry which is preliminary data.</text>
</comment>
<reference evidence="2 3" key="1">
    <citation type="submission" date="2020-08" db="EMBL/GenBank/DDBJ databases">
        <title>Genomic Encyclopedia of Type Strains, Phase IV (KMG-IV): sequencing the most valuable type-strain genomes for metagenomic binning, comparative biology and taxonomic classification.</title>
        <authorList>
            <person name="Goeker M."/>
        </authorList>
    </citation>
    <scope>NUCLEOTIDE SEQUENCE [LARGE SCALE GENOMIC DNA]</scope>
    <source>
        <strain evidence="2 3">DSM 23960</strain>
    </source>
</reference>
<accession>A0A7W6JCQ7</accession>
<dbReference type="AlphaFoldDB" id="A0A7W6JCQ7"/>
<feature type="domain" description="Tetrapyrrole biosynthesis uroporphyrinogen III synthase" evidence="1">
    <location>
        <begin position="18"/>
        <end position="217"/>
    </location>
</feature>
<proteinExistence type="predicted"/>
<dbReference type="GO" id="GO:0033014">
    <property type="term" value="P:tetrapyrrole biosynthetic process"/>
    <property type="evidence" value="ECO:0007669"/>
    <property type="project" value="InterPro"/>
</dbReference>